<dbReference type="EMBL" id="MU970043">
    <property type="protein sequence ID" value="KAK9325059.1"/>
    <property type="molecule type" value="Genomic_DNA"/>
</dbReference>
<accession>A0ACC3TV50</accession>
<evidence type="ECO:0000313" key="1">
    <source>
        <dbReference type="EMBL" id="KAK9325059.1"/>
    </source>
</evidence>
<organism evidence="1 2">
    <name type="scientific">Lipomyces orientalis</name>
    <dbReference type="NCBI Taxonomy" id="1233043"/>
    <lineage>
        <taxon>Eukaryota</taxon>
        <taxon>Fungi</taxon>
        <taxon>Dikarya</taxon>
        <taxon>Ascomycota</taxon>
        <taxon>Saccharomycotina</taxon>
        <taxon>Lipomycetes</taxon>
        <taxon>Lipomycetales</taxon>
        <taxon>Lipomycetaceae</taxon>
        <taxon>Lipomyces</taxon>
    </lineage>
</organism>
<dbReference type="Proteomes" id="UP001489719">
    <property type="component" value="Unassembled WGS sequence"/>
</dbReference>
<evidence type="ECO:0000313" key="2">
    <source>
        <dbReference type="Proteomes" id="UP001489719"/>
    </source>
</evidence>
<gene>
    <name evidence="1" type="ORF">V1517DRAFT_315282</name>
</gene>
<proteinExistence type="predicted"/>
<sequence>MAEPIRNKRVNNLANAAPTPQNTPASNTYIASHAAEPRISTIQEEDKAAVAGLVNNPALISMIEGRLGTLVGRSSGYIESLPGPVKDRISGLKGLQKDHAALESEFRKEILELEKKYAEKYQPLYERRAKIVAGEVEPTEEEISAGKEEDEDKDEDEDVKKEEAPEAEEEEVESPIPKDAKGIPEFWLTAMKNVPALAETITDKDEEALKYLADIRVEFIEQPGFKLLFEFAENEFFSNSLITKTYFYQDETTFDGDYIYDHAVGDKIEWKDGKNLTVRVEKKKQRNKHTKATRTIEKLIPIESFFNFFSPPIAPEDDEDEAEIPEDLEERLQLDYQLGEEVKEKLIPRAIDWYTGEALDYDDLDQLDPDDLEEYEDEEDDDEEDDDEDEEDDEGDAKPKQEAAECKQS</sequence>
<protein>
    <submittedName>
        <fullName evidence="1">Uncharacterized protein</fullName>
    </submittedName>
</protein>
<reference evidence="2" key="1">
    <citation type="journal article" date="2024" name="Front. Bioeng. Biotechnol.">
        <title>Genome-scale model development and genomic sequencing of the oleaginous clade Lipomyces.</title>
        <authorList>
            <person name="Czajka J.J."/>
            <person name="Han Y."/>
            <person name="Kim J."/>
            <person name="Mondo S.J."/>
            <person name="Hofstad B.A."/>
            <person name="Robles A."/>
            <person name="Haridas S."/>
            <person name="Riley R."/>
            <person name="LaButti K."/>
            <person name="Pangilinan J."/>
            <person name="Andreopoulos W."/>
            <person name="Lipzen A."/>
            <person name="Yan J."/>
            <person name="Wang M."/>
            <person name="Ng V."/>
            <person name="Grigoriev I.V."/>
            <person name="Spatafora J.W."/>
            <person name="Magnuson J.K."/>
            <person name="Baker S.E."/>
            <person name="Pomraning K.R."/>
        </authorList>
    </citation>
    <scope>NUCLEOTIDE SEQUENCE [LARGE SCALE GENOMIC DNA]</scope>
    <source>
        <strain evidence="2">CBS 10300</strain>
    </source>
</reference>
<name>A0ACC3TV50_9ASCO</name>
<comment type="caution">
    <text evidence="1">The sequence shown here is derived from an EMBL/GenBank/DDBJ whole genome shotgun (WGS) entry which is preliminary data.</text>
</comment>
<keyword evidence="2" id="KW-1185">Reference proteome</keyword>